<dbReference type="GO" id="GO:0008198">
    <property type="term" value="F:ferrous iron binding"/>
    <property type="evidence" value="ECO:0007669"/>
    <property type="project" value="TreeGrafter"/>
</dbReference>
<keyword evidence="6 8" id="KW-0408">Iron</keyword>
<dbReference type="AlphaFoldDB" id="A0A0R2CEJ0"/>
<keyword evidence="4 8" id="KW-0479">Metal-binding</keyword>
<sequence>MKGDQIMQADVYQLLNSQINKEFQSAYIYLDFYNFFEERSLHGFSSWYKDQANEEIGHGWKFINFLHDLARPVTLTPIEHTSQKYASAKEVMEKGLGHEQYISQCIRKIYQLAEKEHDYETQSFLKYFIDEQVEEEVNARELLAKYKLVNEKGILSLDSLMAQSTAHEA</sequence>
<dbReference type="InterPro" id="IPR012347">
    <property type="entry name" value="Ferritin-like"/>
</dbReference>
<protein>
    <recommendedName>
        <fullName evidence="9">Ferritin</fullName>
        <ecNumber evidence="9">1.16.3.2</ecNumber>
    </recommendedName>
</protein>
<dbReference type="Proteomes" id="UP000051576">
    <property type="component" value="Unassembled WGS sequence"/>
</dbReference>
<comment type="caution">
    <text evidence="11">The sequence shown here is derived from an EMBL/GenBank/DDBJ whole genome shotgun (WGS) entry which is preliminary data.</text>
</comment>
<dbReference type="InterPro" id="IPR008331">
    <property type="entry name" value="Ferritin_DPS_dom"/>
</dbReference>
<keyword evidence="5" id="KW-0560">Oxidoreductase</keyword>
<dbReference type="InterPro" id="IPR009078">
    <property type="entry name" value="Ferritin-like_SF"/>
</dbReference>
<name>A0A0R2CEJ0_9LACO</name>
<evidence type="ECO:0000256" key="5">
    <source>
        <dbReference type="ARBA" id="ARBA00023002"/>
    </source>
</evidence>
<dbReference type="PANTHER" id="PTHR11431:SF127">
    <property type="entry name" value="BACTERIAL NON-HEME FERRITIN"/>
    <property type="match status" value="1"/>
</dbReference>
<dbReference type="GO" id="GO:0005829">
    <property type="term" value="C:cytosol"/>
    <property type="evidence" value="ECO:0007669"/>
    <property type="project" value="TreeGrafter"/>
</dbReference>
<comment type="similarity">
    <text evidence="2 9">Belongs to the ferritin family. Prokaryotic subfamily.</text>
</comment>
<dbReference type="InterPro" id="IPR001519">
    <property type="entry name" value="Ferritin"/>
</dbReference>
<comment type="subcellular location">
    <subcellularLocation>
        <location evidence="9">Cytoplasm</location>
    </subcellularLocation>
</comment>
<feature type="binding site" evidence="8">
    <location>
        <position position="132"/>
    </location>
    <ligand>
        <name>Fe cation</name>
        <dbReference type="ChEBI" id="CHEBI:24875"/>
        <label>1</label>
    </ligand>
</feature>
<dbReference type="eggNOG" id="COG1528">
    <property type="taxonomic scope" value="Bacteria"/>
</dbReference>
<feature type="domain" description="Ferritin-like diiron" evidence="10">
    <location>
        <begin position="5"/>
        <end position="150"/>
    </location>
</feature>
<evidence type="ECO:0000313" key="11">
    <source>
        <dbReference type="EMBL" id="KRM89490.1"/>
    </source>
</evidence>
<dbReference type="PANTHER" id="PTHR11431">
    <property type="entry name" value="FERRITIN"/>
    <property type="match status" value="1"/>
</dbReference>
<evidence type="ECO:0000256" key="3">
    <source>
        <dbReference type="ARBA" id="ARBA00022434"/>
    </source>
</evidence>
<feature type="binding site" evidence="8">
    <location>
        <position position="58"/>
    </location>
    <ligand>
        <name>Fe cation</name>
        <dbReference type="ChEBI" id="CHEBI:24875"/>
        <label>1</label>
    </ligand>
</feature>
<accession>A0A0R2CEJ0</accession>
<evidence type="ECO:0000256" key="7">
    <source>
        <dbReference type="ARBA" id="ARBA00048035"/>
    </source>
</evidence>
<dbReference type="EC" id="1.16.3.2" evidence="9"/>
<dbReference type="GO" id="GO:0006879">
    <property type="term" value="P:intracellular iron ion homeostasis"/>
    <property type="evidence" value="ECO:0007669"/>
    <property type="project" value="UniProtKB-KW"/>
</dbReference>
<dbReference type="PATRIC" id="fig|1133569.4.peg.1482"/>
<feature type="binding site" evidence="8">
    <location>
        <position position="55"/>
    </location>
    <ligand>
        <name>Fe cation</name>
        <dbReference type="ChEBI" id="CHEBI:24875"/>
        <label>1</label>
    </ligand>
</feature>
<dbReference type="GO" id="GO:0008199">
    <property type="term" value="F:ferric iron binding"/>
    <property type="evidence" value="ECO:0007669"/>
    <property type="project" value="InterPro"/>
</dbReference>
<comment type="function">
    <text evidence="1 9">Iron-storage protein.</text>
</comment>
<reference evidence="11 12" key="1">
    <citation type="journal article" date="2015" name="Genome Announc.">
        <title>Expanding the biotechnology potential of lactobacilli through comparative genomics of 213 strains and associated genera.</title>
        <authorList>
            <person name="Sun Z."/>
            <person name="Harris H.M."/>
            <person name="McCann A."/>
            <person name="Guo C."/>
            <person name="Argimon S."/>
            <person name="Zhang W."/>
            <person name="Yang X."/>
            <person name="Jeffery I.B."/>
            <person name="Cooney J.C."/>
            <person name="Kagawa T.F."/>
            <person name="Liu W."/>
            <person name="Song Y."/>
            <person name="Salvetti E."/>
            <person name="Wrobel A."/>
            <person name="Rasinkangas P."/>
            <person name="Parkhill J."/>
            <person name="Rea M.C."/>
            <person name="O'Sullivan O."/>
            <person name="Ritari J."/>
            <person name="Douillard F.P."/>
            <person name="Paul Ross R."/>
            <person name="Yang R."/>
            <person name="Briner A.E."/>
            <person name="Felis G.E."/>
            <person name="de Vos W.M."/>
            <person name="Barrangou R."/>
            <person name="Klaenhammer T.R."/>
            <person name="Caufield P.W."/>
            <person name="Cui Y."/>
            <person name="Zhang H."/>
            <person name="O'Toole P.W."/>
        </authorList>
    </citation>
    <scope>NUCLEOTIDE SEQUENCE [LARGE SCALE GENOMIC DNA]</scope>
    <source>
        <strain evidence="11 12">DSM 20605</strain>
    </source>
</reference>
<dbReference type="SUPFAM" id="SSF47240">
    <property type="entry name" value="Ferritin-like"/>
    <property type="match status" value="1"/>
</dbReference>
<dbReference type="InterPro" id="IPR009040">
    <property type="entry name" value="Ferritin-like_diiron"/>
</dbReference>
<organism evidence="11 12">
    <name type="scientific">Liquorilactobacillus vini DSM 20605</name>
    <dbReference type="NCBI Taxonomy" id="1133569"/>
    <lineage>
        <taxon>Bacteria</taxon>
        <taxon>Bacillati</taxon>
        <taxon>Bacillota</taxon>
        <taxon>Bacilli</taxon>
        <taxon>Lactobacillales</taxon>
        <taxon>Lactobacillaceae</taxon>
        <taxon>Liquorilactobacillus</taxon>
    </lineage>
</organism>
<evidence type="ECO:0000313" key="12">
    <source>
        <dbReference type="Proteomes" id="UP000051576"/>
    </source>
</evidence>
<dbReference type="EMBL" id="AYYX01000004">
    <property type="protein sequence ID" value="KRM89490.1"/>
    <property type="molecule type" value="Genomic_DNA"/>
</dbReference>
<evidence type="ECO:0000259" key="10">
    <source>
        <dbReference type="PROSITE" id="PS50905"/>
    </source>
</evidence>
<evidence type="ECO:0000256" key="4">
    <source>
        <dbReference type="ARBA" id="ARBA00022723"/>
    </source>
</evidence>
<keyword evidence="9" id="KW-0963">Cytoplasm</keyword>
<evidence type="ECO:0000256" key="9">
    <source>
        <dbReference type="RuleBase" id="RU361145"/>
    </source>
</evidence>
<dbReference type="GO" id="GO:0006826">
    <property type="term" value="P:iron ion transport"/>
    <property type="evidence" value="ECO:0007669"/>
    <property type="project" value="InterPro"/>
</dbReference>
<keyword evidence="12" id="KW-1185">Reference proteome</keyword>
<dbReference type="STRING" id="1133569.FD21_GL001346"/>
<proteinExistence type="inferred from homology"/>
<dbReference type="GO" id="GO:0004322">
    <property type="term" value="F:ferroxidase activity"/>
    <property type="evidence" value="ECO:0007669"/>
    <property type="project" value="TreeGrafter"/>
</dbReference>
<comment type="catalytic activity">
    <reaction evidence="7 9">
        <text>4 Fe(2+) + O2 + 6 H2O = 4 iron(III) oxide-hydroxide + 12 H(+)</text>
        <dbReference type="Rhea" id="RHEA:11972"/>
        <dbReference type="ChEBI" id="CHEBI:15377"/>
        <dbReference type="ChEBI" id="CHEBI:15378"/>
        <dbReference type="ChEBI" id="CHEBI:15379"/>
        <dbReference type="ChEBI" id="CHEBI:29033"/>
        <dbReference type="ChEBI" id="CHEBI:78619"/>
        <dbReference type="EC" id="1.16.3.2"/>
    </reaction>
</comment>
<dbReference type="Pfam" id="PF00210">
    <property type="entry name" value="Ferritin"/>
    <property type="match status" value="1"/>
</dbReference>
<feature type="binding site" evidence="8">
    <location>
        <position position="99"/>
    </location>
    <ligand>
        <name>Fe cation</name>
        <dbReference type="ChEBI" id="CHEBI:24875"/>
        <label>1</label>
    </ligand>
</feature>
<dbReference type="CDD" id="cd01055">
    <property type="entry name" value="Nonheme_Ferritin"/>
    <property type="match status" value="1"/>
</dbReference>
<feature type="binding site" evidence="8">
    <location>
        <position position="22"/>
    </location>
    <ligand>
        <name>Fe cation</name>
        <dbReference type="ChEBI" id="CHEBI:24875"/>
        <label>1</label>
    </ligand>
</feature>
<gene>
    <name evidence="11" type="ORF">FD21_GL001346</name>
</gene>
<evidence type="ECO:0000256" key="6">
    <source>
        <dbReference type="ARBA" id="ARBA00023004"/>
    </source>
</evidence>
<evidence type="ECO:0000256" key="2">
    <source>
        <dbReference type="ARBA" id="ARBA00006950"/>
    </source>
</evidence>
<dbReference type="InterPro" id="IPR041719">
    <property type="entry name" value="Ferritin_prok"/>
</dbReference>
<dbReference type="PROSITE" id="PS50905">
    <property type="entry name" value="FERRITIN_LIKE"/>
    <property type="match status" value="1"/>
</dbReference>
<evidence type="ECO:0000256" key="1">
    <source>
        <dbReference type="ARBA" id="ARBA00002485"/>
    </source>
</evidence>
<keyword evidence="3 9" id="KW-0409">Iron storage</keyword>
<dbReference type="Gene3D" id="1.20.1260.10">
    <property type="match status" value="1"/>
</dbReference>
<evidence type="ECO:0000256" key="8">
    <source>
        <dbReference type="PIRSR" id="PIRSR601519-1"/>
    </source>
</evidence>